<feature type="compositionally biased region" description="Polar residues" evidence="2">
    <location>
        <begin position="48"/>
        <end position="97"/>
    </location>
</feature>
<feature type="compositionally biased region" description="Low complexity" evidence="2">
    <location>
        <begin position="103"/>
        <end position="119"/>
    </location>
</feature>
<feature type="region of interest" description="Disordered" evidence="2">
    <location>
        <begin position="416"/>
        <end position="441"/>
    </location>
</feature>
<feature type="region of interest" description="Disordered" evidence="2">
    <location>
        <begin position="278"/>
        <end position="299"/>
    </location>
</feature>
<evidence type="ECO:0000256" key="2">
    <source>
        <dbReference type="SAM" id="MobiDB-lite"/>
    </source>
</evidence>
<feature type="compositionally biased region" description="Basic residues" evidence="2">
    <location>
        <begin position="120"/>
        <end position="146"/>
    </location>
</feature>
<organism evidence="3 4">
    <name type="scientific">Mortierella alpina</name>
    <name type="common">Oleaginous fungus</name>
    <name type="synonym">Mortierella renispora</name>
    <dbReference type="NCBI Taxonomy" id="64518"/>
    <lineage>
        <taxon>Eukaryota</taxon>
        <taxon>Fungi</taxon>
        <taxon>Fungi incertae sedis</taxon>
        <taxon>Mucoromycota</taxon>
        <taxon>Mortierellomycotina</taxon>
        <taxon>Mortierellomycetes</taxon>
        <taxon>Mortierellales</taxon>
        <taxon>Mortierellaceae</taxon>
        <taxon>Mortierella</taxon>
    </lineage>
</organism>
<sequence>MPATDSMLQPISAPIPVPGTQQEPTTPPVIIIPASSSSLSSLSSSTSDVGATSPTQVSGGSSPSHGVASSPTAGGTPRTSMTSTRIVGVGPNSNNTHNARELGGLSPTSSSISSSNNGHGVHHGHGQYHHPPPPHHAPHHPHHNGHHNNPNSGLRRFPSIGNTKKLSVENSTLRAKIMELERYLTGLKEELILAHRQVHAQKLEMRTAEERKAVEMHELGQHIQRCEFELGAKVVECEGLQAKLDEAVKGQEEKTKKMGILEAEIKAARMMMMINKTPQAATASEVSPGDTKDLQRAEDCNEDDKVKALQDENSRKDVQIQELLVKVDYLGTEMLKLEREKARLERPTTPIPGNFEEEEDLAAGARGSMERNASCSSSSSATLNSLVPITAEAIIAATTPCGTTSQHGVTLVVSGSGSSTSLSTTSSTVLGDGQKHQQQHPSSFVNSVGYDLSMEHSKLLAKFQALRMQHAQASEYLDSLETENQDLKVQLLDVAAASEE</sequence>
<keyword evidence="1" id="KW-0175">Coiled coil</keyword>
<reference evidence="3" key="1">
    <citation type="submission" date="2021-07" db="EMBL/GenBank/DDBJ databases">
        <title>Draft genome of Mortierella alpina, strain LL118, isolated from an aspen leaf litter sample.</title>
        <authorList>
            <person name="Yang S."/>
            <person name="Vinatzer B.A."/>
        </authorList>
    </citation>
    <scope>NUCLEOTIDE SEQUENCE</scope>
    <source>
        <strain evidence="3">LL118</strain>
    </source>
</reference>
<protein>
    <submittedName>
        <fullName evidence="3">Uncharacterized protein</fullName>
    </submittedName>
</protein>
<evidence type="ECO:0000313" key="3">
    <source>
        <dbReference type="EMBL" id="KAG9323230.1"/>
    </source>
</evidence>
<evidence type="ECO:0000313" key="4">
    <source>
        <dbReference type="Proteomes" id="UP000717515"/>
    </source>
</evidence>
<feature type="region of interest" description="Disordered" evidence="2">
    <location>
        <begin position="1"/>
        <end position="159"/>
    </location>
</feature>
<accession>A0A9P8D1E4</accession>
<name>A0A9P8D1E4_MORAP</name>
<dbReference type="Proteomes" id="UP000717515">
    <property type="component" value="Unassembled WGS sequence"/>
</dbReference>
<evidence type="ECO:0000256" key="1">
    <source>
        <dbReference type="SAM" id="Coils"/>
    </source>
</evidence>
<gene>
    <name evidence="3" type="ORF">KVV02_007962</name>
</gene>
<comment type="caution">
    <text evidence="3">The sequence shown here is derived from an EMBL/GenBank/DDBJ whole genome shotgun (WGS) entry which is preliminary data.</text>
</comment>
<feature type="compositionally biased region" description="Low complexity" evidence="2">
    <location>
        <begin position="35"/>
        <end position="47"/>
    </location>
</feature>
<feature type="compositionally biased region" description="Low complexity" evidence="2">
    <location>
        <begin position="416"/>
        <end position="431"/>
    </location>
</feature>
<feature type="coiled-coil region" evidence="1">
    <location>
        <begin position="470"/>
        <end position="497"/>
    </location>
</feature>
<proteinExistence type="predicted"/>
<feature type="compositionally biased region" description="Basic and acidic residues" evidence="2">
    <location>
        <begin position="290"/>
        <end position="299"/>
    </location>
</feature>
<dbReference type="AlphaFoldDB" id="A0A9P8D1E4"/>
<dbReference type="EMBL" id="JAIFTL010000110">
    <property type="protein sequence ID" value="KAG9323230.1"/>
    <property type="molecule type" value="Genomic_DNA"/>
</dbReference>